<dbReference type="KEGG" id="dcb:C3Y92_08055"/>
<dbReference type="EMBL" id="CP026538">
    <property type="protein sequence ID" value="QAZ67185.1"/>
    <property type="molecule type" value="Genomic_DNA"/>
</dbReference>
<dbReference type="Proteomes" id="UP000293296">
    <property type="component" value="Chromosome"/>
</dbReference>
<feature type="region of interest" description="Disordered" evidence="1">
    <location>
        <begin position="97"/>
        <end position="122"/>
    </location>
</feature>
<dbReference type="RefSeq" id="WP_129351508.1">
    <property type="nucleotide sequence ID" value="NZ_CP026538.1"/>
</dbReference>
<evidence type="ECO:0000313" key="2">
    <source>
        <dbReference type="EMBL" id="QAZ67185.1"/>
    </source>
</evidence>
<name>A0A4P6HJX8_9BACT</name>
<proteinExistence type="predicted"/>
<gene>
    <name evidence="2" type="ORF">C3Y92_08055</name>
</gene>
<evidence type="ECO:0000313" key="3">
    <source>
        <dbReference type="Proteomes" id="UP000293296"/>
    </source>
</evidence>
<dbReference type="OrthoDB" id="5455378at2"/>
<keyword evidence="3" id="KW-1185">Reference proteome</keyword>
<protein>
    <submittedName>
        <fullName evidence="2">Uncharacterized protein</fullName>
    </submittedName>
</protein>
<reference evidence="2 3" key="1">
    <citation type="submission" date="2018-02" db="EMBL/GenBank/DDBJ databases">
        <title>Genome sequence of Desulfovibrio carbinolicus DSM 3852.</title>
        <authorList>
            <person name="Wilbanks E."/>
            <person name="Skennerton C.T."/>
            <person name="Orphan V.J."/>
        </authorList>
    </citation>
    <scope>NUCLEOTIDE SEQUENCE [LARGE SCALE GENOMIC DNA]</scope>
    <source>
        <strain evidence="2 3">DSM 3852</strain>
    </source>
</reference>
<evidence type="ECO:0000256" key="1">
    <source>
        <dbReference type="SAM" id="MobiDB-lite"/>
    </source>
</evidence>
<organism evidence="2 3">
    <name type="scientific">Solidesulfovibrio carbinolicus</name>
    <dbReference type="NCBI Taxonomy" id="296842"/>
    <lineage>
        <taxon>Bacteria</taxon>
        <taxon>Pseudomonadati</taxon>
        <taxon>Thermodesulfobacteriota</taxon>
        <taxon>Desulfovibrionia</taxon>
        <taxon>Desulfovibrionales</taxon>
        <taxon>Desulfovibrionaceae</taxon>
        <taxon>Solidesulfovibrio</taxon>
    </lineage>
</organism>
<sequence>MRRAVAFFVFVILAVGLSGVYALADAPRLVCLVAAVSGQASLSPADGPKKPLELFTRLREGERLELARGAEVQLAFLQLGQRETWTGPATVLIAAAGGQSPNASTPPVVDKLPGKPKPATGEASSILSQAGEQATAQVKTREVALPEDRPLSEEERAQLADVEGQVAEMRKTAAPGDVTPDIALLEELTRLGQRRKALEEVRRLREAYPDNAALAAFEE</sequence>
<accession>A0A4P6HJX8</accession>
<dbReference type="AlphaFoldDB" id="A0A4P6HJX8"/>